<keyword evidence="3" id="KW-1185">Reference proteome</keyword>
<comment type="caution">
    <text evidence="1">The sequence shown here is derived from an EMBL/GenBank/DDBJ whole genome shotgun (WGS) entry which is preliminary data.</text>
</comment>
<dbReference type="Proteomes" id="UP000722791">
    <property type="component" value="Unassembled WGS sequence"/>
</dbReference>
<reference evidence="1" key="1">
    <citation type="journal article" date="2021" name="Proc. Natl. Acad. Sci. U.S.A.">
        <title>Three genomes in the algal genus Volvox reveal the fate of a haploid sex-determining region after a transition to homothallism.</title>
        <authorList>
            <person name="Yamamoto K."/>
            <person name="Hamaji T."/>
            <person name="Kawai-Toyooka H."/>
            <person name="Matsuzaki R."/>
            <person name="Takahashi F."/>
            <person name="Nishimura Y."/>
            <person name="Kawachi M."/>
            <person name="Noguchi H."/>
            <person name="Minakuchi Y."/>
            <person name="Umen J.G."/>
            <person name="Toyoda A."/>
            <person name="Nozaki H."/>
        </authorList>
    </citation>
    <scope>NUCLEOTIDE SEQUENCE</scope>
    <source>
        <strain evidence="2">NIES-3785</strain>
        <strain evidence="1">NIES-3786</strain>
    </source>
</reference>
<dbReference type="EMBL" id="BNCQ01000058">
    <property type="protein sequence ID" value="GIM14626.1"/>
    <property type="molecule type" value="Genomic_DNA"/>
</dbReference>
<proteinExistence type="predicted"/>
<sequence length="116" mass="13621">MELPPRFYRVLSEMPDLTAEQKRRAKYLFQQDNARPLFIPCLNDEQLRAYIKVALEWDMDFLYMLKRLWMALFCWPQEDPVYPDGPGISTGDAKLLGESDNANLRRRTCTQRSAAC</sequence>
<dbReference type="Proteomes" id="UP000747110">
    <property type="component" value="Unassembled WGS sequence"/>
</dbReference>
<dbReference type="AlphaFoldDB" id="A0A8J4D145"/>
<accession>A0A8J4D145</accession>
<protein>
    <submittedName>
        <fullName evidence="1">Uncharacterized protein</fullName>
    </submittedName>
</protein>
<evidence type="ECO:0000313" key="1">
    <source>
        <dbReference type="EMBL" id="GIL90532.1"/>
    </source>
</evidence>
<name>A0A8J4D145_9CHLO</name>
<dbReference type="EMBL" id="BNCP01000057">
    <property type="protein sequence ID" value="GIL90532.1"/>
    <property type="molecule type" value="Genomic_DNA"/>
</dbReference>
<evidence type="ECO:0000313" key="3">
    <source>
        <dbReference type="Proteomes" id="UP000747110"/>
    </source>
</evidence>
<evidence type="ECO:0000313" key="2">
    <source>
        <dbReference type="EMBL" id="GIM14626.1"/>
    </source>
</evidence>
<organism evidence="1 3">
    <name type="scientific">Volvox reticuliferus</name>
    <dbReference type="NCBI Taxonomy" id="1737510"/>
    <lineage>
        <taxon>Eukaryota</taxon>
        <taxon>Viridiplantae</taxon>
        <taxon>Chlorophyta</taxon>
        <taxon>core chlorophytes</taxon>
        <taxon>Chlorophyceae</taxon>
        <taxon>CS clade</taxon>
        <taxon>Chlamydomonadales</taxon>
        <taxon>Volvocaceae</taxon>
        <taxon>Volvox</taxon>
    </lineage>
</organism>
<gene>
    <name evidence="1" type="ORF">Vretifemale_18173</name>
    <name evidence="2" type="ORF">Vretimale_17528</name>
</gene>